<keyword evidence="2" id="KW-1185">Reference proteome</keyword>
<dbReference type="EMBL" id="JAFIRR010000218">
    <property type="protein sequence ID" value="MCO6419700.1"/>
    <property type="molecule type" value="Genomic_DNA"/>
</dbReference>
<name>A0ABT1DFH1_9PROT</name>
<dbReference type="Proteomes" id="UP001523392">
    <property type="component" value="Unassembled WGS sequence"/>
</dbReference>
<protein>
    <submittedName>
        <fullName evidence="1">Uncharacterized protein</fullName>
    </submittedName>
</protein>
<comment type="caution">
    <text evidence="1">The sequence shown here is derived from an EMBL/GenBank/DDBJ whole genome shotgun (WGS) entry which is preliminary data.</text>
</comment>
<organism evidence="1 2">
    <name type="scientific">Siccirubricoccus soli</name>
    <dbReference type="NCBI Taxonomy" id="2899147"/>
    <lineage>
        <taxon>Bacteria</taxon>
        <taxon>Pseudomonadati</taxon>
        <taxon>Pseudomonadota</taxon>
        <taxon>Alphaproteobacteria</taxon>
        <taxon>Acetobacterales</taxon>
        <taxon>Roseomonadaceae</taxon>
        <taxon>Siccirubricoccus</taxon>
    </lineage>
</organism>
<accession>A0ABT1DFH1</accession>
<dbReference type="RefSeq" id="WP_252956381.1">
    <property type="nucleotide sequence ID" value="NZ_JAFIRR010000218.1"/>
</dbReference>
<sequence length="149" mass="15292">MKPLPAPSPQRSVPAEPQEEELLTAAGAGPKDRVLVIGGRGVDAMCAALRRGCRSVLGLATPQRHPEAADLVVAPRIASAEAADAIAECARRALPAGGRLALGFSAAGLARGLAGRLKAYGFARARLRAQAEGGALLLCERRAVAVRGR</sequence>
<reference evidence="1 2" key="1">
    <citation type="submission" date="2021-12" db="EMBL/GenBank/DDBJ databases">
        <title>Siccirubricoccus leaddurans sp. nov., a high concentration Zn2+ tolerance bacterium.</title>
        <authorList>
            <person name="Cao Y."/>
        </authorList>
    </citation>
    <scope>NUCLEOTIDE SEQUENCE [LARGE SCALE GENOMIC DNA]</scope>
    <source>
        <strain evidence="1 2">KC 17139</strain>
    </source>
</reference>
<gene>
    <name evidence="1" type="ORF">JYK14_26550</name>
</gene>
<evidence type="ECO:0000313" key="1">
    <source>
        <dbReference type="EMBL" id="MCO6419700.1"/>
    </source>
</evidence>
<evidence type="ECO:0000313" key="2">
    <source>
        <dbReference type="Proteomes" id="UP001523392"/>
    </source>
</evidence>
<proteinExistence type="predicted"/>